<protein>
    <submittedName>
        <fullName evidence="1">Uncharacterized protein</fullName>
    </submittedName>
</protein>
<evidence type="ECO:0000313" key="1">
    <source>
        <dbReference type="EMBL" id="GFR22178.1"/>
    </source>
</evidence>
<dbReference type="OrthoDB" id="6433181at2759"/>
<organism evidence="1 2">
    <name type="scientific">Trichonephila clavata</name>
    <name type="common">Joro spider</name>
    <name type="synonym">Nephila clavata</name>
    <dbReference type="NCBI Taxonomy" id="2740835"/>
    <lineage>
        <taxon>Eukaryota</taxon>
        <taxon>Metazoa</taxon>
        <taxon>Ecdysozoa</taxon>
        <taxon>Arthropoda</taxon>
        <taxon>Chelicerata</taxon>
        <taxon>Arachnida</taxon>
        <taxon>Araneae</taxon>
        <taxon>Araneomorphae</taxon>
        <taxon>Entelegynae</taxon>
        <taxon>Araneoidea</taxon>
        <taxon>Nephilidae</taxon>
        <taxon>Trichonephila</taxon>
    </lineage>
</organism>
<name>A0A8X6JED2_TRICU</name>
<evidence type="ECO:0000313" key="2">
    <source>
        <dbReference type="Proteomes" id="UP000887116"/>
    </source>
</evidence>
<dbReference type="Proteomes" id="UP000887116">
    <property type="component" value="Unassembled WGS sequence"/>
</dbReference>
<dbReference type="EMBL" id="BMAO01018249">
    <property type="protein sequence ID" value="GFR22178.1"/>
    <property type="molecule type" value="Genomic_DNA"/>
</dbReference>
<proteinExistence type="predicted"/>
<sequence length="127" mass="14858">MMYLVNSYHEYSNIWFDREYVERAINCITESGSQSLCDELLECSSYAMAEQVMDTYNKCVAELFPDGIGKCTENEQLYFSKGNRSDLYDCVYDNVGELDKRNDNENQEWLEFCVETTYINCITGDFD</sequence>
<gene>
    <name evidence="1" type="ORF">TNCT_331841</name>
</gene>
<keyword evidence="2" id="KW-1185">Reference proteome</keyword>
<dbReference type="AlphaFoldDB" id="A0A8X6JED2"/>
<accession>A0A8X6JED2</accession>
<comment type="caution">
    <text evidence="1">The sequence shown here is derived from an EMBL/GenBank/DDBJ whole genome shotgun (WGS) entry which is preliminary data.</text>
</comment>
<reference evidence="1" key="1">
    <citation type="submission" date="2020-07" db="EMBL/GenBank/DDBJ databases">
        <title>Multicomponent nature underlies the extraordinary mechanical properties of spider dragline silk.</title>
        <authorList>
            <person name="Kono N."/>
            <person name="Nakamura H."/>
            <person name="Mori M."/>
            <person name="Yoshida Y."/>
            <person name="Ohtoshi R."/>
            <person name="Malay A.D."/>
            <person name="Moran D.A.P."/>
            <person name="Tomita M."/>
            <person name="Numata K."/>
            <person name="Arakawa K."/>
        </authorList>
    </citation>
    <scope>NUCLEOTIDE SEQUENCE</scope>
</reference>